<gene>
    <name evidence="2" type="ORF">SNAT2548_LOCUS25358</name>
</gene>
<organism evidence="2 3">
    <name type="scientific">Symbiodinium natans</name>
    <dbReference type="NCBI Taxonomy" id="878477"/>
    <lineage>
        <taxon>Eukaryota</taxon>
        <taxon>Sar</taxon>
        <taxon>Alveolata</taxon>
        <taxon>Dinophyceae</taxon>
        <taxon>Suessiales</taxon>
        <taxon>Symbiodiniaceae</taxon>
        <taxon>Symbiodinium</taxon>
    </lineage>
</organism>
<evidence type="ECO:0000313" key="3">
    <source>
        <dbReference type="Proteomes" id="UP000604046"/>
    </source>
</evidence>
<name>A0A812RWB3_9DINO</name>
<reference evidence="2" key="1">
    <citation type="submission" date="2021-02" db="EMBL/GenBank/DDBJ databases">
        <authorList>
            <person name="Dougan E. K."/>
            <person name="Rhodes N."/>
            <person name="Thang M."/>
            <person name="Chan C."/>
        </authorList>
    </citation>
    <scope>NUCLEOTIDE SEQUENCE</scope>
</reference>
<comment type="caution">
    <text evidence="2">The sequence shown here is derived from an EMBL/GenBank/DDBJ whole genome shotgun (WGS) entry which is preliminary data.</text>
</comment>
<feature type="transmembrane region" description="Helical" evidence="1">
    <location>
        <begin position="94"/>
        <end position="118"/>
    </location>
</feature>
<protein>
    <submittedName>
        <fullName evidence="2">Uncharacterized protein</fullName>
    </submittedName>
</protein>
<dbReference type="Proteomes" id="UP000604046">
    <property type="component" value="Unassembled WGS sequence"/>
</dbReference>
<dbReference type="EMBL" id="CAJNDS010002390">
    <property type="protein sequence ID" value="CAE7458086.1"/>
    <property type="molecule type" value="Genomic_DNA"/>
</dbReference>
<proteinExistence type="predicted"/>
<evidence type="ECO:0000256" key="1">
    <source>
        <dbReference type="SAM" id="Phobius"/>
    </source>
</evidence>
<keyword evidence="1" id="KW-0472">Membrane</keyword>
<keyword evidence="1" id="KW-1133">Transmembrane helix</keyword>
<keyword evidence="1" id="KW-0812">Transmembrane</keyword>
<sequence length="147" mass="15051">MALVLLALMAHVAASDLAEPVQGAELGCCMAAMATSLTGCSGPCEWDGGSICSCRGEGIVCQFEATGFCGVGGSTPHWSIPAEFLAGVDATAGFIILFAGSFAVVMACLLICFCCSCCPGYSYQFAEKPHDKTPAVKKLHAEGVLTV</sequence>
<evidence type="ECO:0000313" key="2">
    <source>
        <dbReference type="EMBL" id="CAE7458086.1"/>
    </source>
</evidence>
<accession>A0A812RWB3</accession>
<keyword evidence="3" id="KW-1185">Reference proteome</keyword>
<dbReference type="AlphaFoldDB" id="A0A812RWB3"/>